<evidence type="ECO:0000256" key="3">
    <source>
        <dbReference type="ARBA" id="ARBA00023163"/>
    </source>
</evidence>
<dbReference type="PROSITE" id="PS00041">
    <property type="entry name" value="HTH_ARAC_FAMILY_1"/>
    <property type="match status" value="1"/>
</dbReference>
<dbReference type="InterPro" id="IPR009057">
    <property type="entry name" value="Homeodomain-like_sf"/>
</dbReference>
<feature type="domain" description="HTH araC/xylS-type" evidence="4">
    <location>
        <begin position="299"/>
        <end position="400"/>
    </location>
</feature>
<evidence type="ECO:0000313" key="5">
    <source>
        <dbReference type="EMBL" id="KAJ9611894.1"/>
    </source>
</evidence>
<dbReference type="InterPro" id="IPR018062">
    <property type="entry name" value="HTH_AraC-typ_CS"/>
</dbReference>
<dbReference type="SMART" id="SM00342">
    <property type="entry name" value="HTH_ARAC"/>
    <property type="match status" value="1"/>
</dbReference>
<comment type="caution">
    <text evidence="5">The sequence shown here is derived from an EMBL/GenBank/DDBJ whole genome shotgun (WGS) entry which is preliminary data.</text>
</comment>
<dbReference type="AlphaFoldDB" id="A0AA38XED4"/>
<sequence length="409" mass="44869">MRKSCHSRTHFLHAFDNDGVLKHAVYGGGLSGILAFKVLHFQGWRACFAATITATDDALGNGVRPVRQWGRGRAADQTGDDTVMVDGGVEDNDDSDLRSIDLATLSGVLRVCDVELLLLDGNGPRAAFASRVHEEALFCSISCGFHCRGRFMLPPDWAMVGYLHATDDALSWCHGVPLAPGMALTVMPEGISEFTLSPGSKMTLMLVPVARVQRKLTELSLRSTPPAGQALSLFNLGDDAMPLVRHYQQLHAQLGQGGGLQAEETERLLHEHIQALLGAGPADRPSCSRARRTHYLIAQRAENFMRLNLRRNIYMNEICDAAGVSERGLRYAFEDLFGTSPNRYLSMLRLCAACRSLSMADSNRRSVKAIALSCGLWDLSRFADNYRKVFGELPRDTLMRAPAQLGQPA</sequence>
<dbReference type="Pfam" id="PF12833">
    <property type="entry name" value="HTH_18"/>
    <property type="match status" value="1"/>
</dbReference>
<dbReference type="InterPro" id="IPR050204">
    <property type="entry name" value="AraC_XylS_family_regulators"/>
</dbReference>
<dbReference type="GO" id="GO:0003700">
    <property type="term" value="F:DNA-binding transcription factor activity"/>
    <property type="evidence" value="ECO:0007669"/>
    <property type="project" value="InterPro"/>
</dbReference>
<keyword evidence="2" id="KW-0238">DNA-binding</keyword>
<accession>A0AA38XED4</accession>
<evidence type="ECO:0000256" key="1">
    <source>
        <dbReference type="ARBA" id="ARBA00023015"/>
    </source>
</evidence>
<proteinExistence type="predicted"/>
<reference evidence="5" key="1">
    <citation type="submission" date="2022-10" db="EMBL/GenBank/DDBJ databases">
        <title>Culturing micro-colonial fungi from biological soil crusts in the Mojave desert and describing Neophaeococcomyces mojavensis, and introducing the new genera and species Taxawa tesnikishii.</title>
        <authorList>
            <person name="Kurbessoian T."/>
            <person name="Stajich J.E."/>
        </authorList>
    </citation>
    <scope>NUCLEOTIDE SEQUENCE</scope>
    <source>
        <strain evidence="5">TK_35</strain>
    </source>
</reference>
<evidence type="ECO:0000256" key="2">
    <source>
        <dbReference type="ARBA" id="ARBA00023125"/>
    </source>
</evidence>
<keyword evidence="3" id="KW-0804">Transcription</keyword>
<dbReference type="SUPFAM" id="SSF46689">
    <property type="entry name" value="Homeodomain-like"/>
    <property type="match status" value="1"/>
</dbReference>
<dbReference type="InterPro" id="IPR018060">
    <property type="entry name" value="HTH_AraC"/>
</dbReference>
<evidence type="ECO:0000259" key="4">
    <source>
        <dbReference type="PROSITE" id="PS01124"/>
    </source>
</evidence>
<dbReference type="GO" id="GO:0043565">
    <property type="term" value="F:sequence-specific DNA binding"/>
    <property type="evidence" value="ECO:0007669"/>
    <property type="project" value="InterPro"/>
</dbReference>
<organism evidence="5">
    <name type="scientific">Knufia peltigerae</name>
    <dbReference type="NCBI Taxonomy" id="1002370"/>
    <lineage>
        <taxon>Eukaryota</taxon>
        <taxon>Fungi</taxon>
        <taxon>Dikarya</taxon>
        <taxon>Ascomycota</taxon>
        <taxon>Pezizomycotina</taxon>
        <taxon>Eurotiomycetes</taxon>
        <taxon>Chaetothyriomycetidae</taxon>
        <taxon>Chaetothyriales</taxon>
        <taxon>Trichomeriaceae</taxon>
        <taxon>Knufia</taxon>
    </lineage>
</organism>
<keyword evidence="1" id="KW-0805">Transcription regulation</keyword>
<protein>
    <recommendedName>
        <fullName evidence="4">HTH araC/xylS-type domain-containing protein</fullName>
    </recommendedName>
</protein>
<name>A0AA38XED4_9EURO</name>
<gene>
    <name evidence="5" type="ORF">H2204_015109</name>
</gene>
<dbReference type="PANTHER" id="PTHR46796">
    <property type="entry name" value="HTH-TYPE TRANSCRIPTIONAL ACTIVATOR RHAS-RELATED"/>
    <property type="match status" value="1"/>
</dbReference>
<dbReference type="Gene3D" id="1.10.10.60">
    <property type="entry name" value="Homeodomain-like"/>
    <property type="match status" value="1"/>
</dbReference>
<dbReference type="PROSITE" id="PS01124">
    <property type="entry name" value="HTH_ARAC_FAMILY_2"/>
    <property type="match status" value="1"/>
</dbReference>
<dbReference type="EMBL" id="JAPDRN010000217">
    <property type="protein sequence ID" value="KAJ9611894.1"/>
    <property type="molecule type" value="Genomic_DNA"/>
</dbReference>